<dbReference type="RefSeq" id="WP_281481840.1">
    <property type="nucleotide sequence ID" value="NZ_CP124543.1"/>
</dbReference>
<keyword evidence="2" id="KW-1185">Reference proteome</keyword>
<accession>A0AAJ6NQ94</accession>
<sequence>MASKFPKIVFCAVIFASTSIGLSGHRPLRALTPPLDIVSSLEANTLNDGEITDASDLEGNELLLLASRNIKEITPASESNVVTDNATRYYITKQSASQRQAHILSYRNIWTQQSNLPHKRKVPEPSVIVGLIAMVGWLVGEIKPNYVKNSK</sequence>
<protein>
    <submittedName>
        <fullName evidence="1">Uncharacterized protein</fullName>
    </submittedName>
</protein>
<name>A0AAJ6NQ94_9CYAN</name>
<dbReference type="KEGG" id="hbq:QI031_22485"/>
<organism evidence="1 2">
    <name type="scientific">Halotia branconii CENA392</name>
    <dbReference type="NCBI Taxonomy" id="1539056"/>
    <lineage>
        <taxon>Bacteria</taxon>
        <taxon>Bacillati</taxon>
        <taxon>Cyanobacteriota</taxon>
        <taxon>Cyanophyceae</taxon>
        <taxon>Nostocales</taxon>
        <taxon>Nodulariaceae</taxon>
        <taxon>Halotia</taxon>
    </lineage>
</organism>
<reference evidence="1 2" key="1">
    <citation type="journal article" date="2023" name="Limnol Oceanogr Lett">
        <title>Environmental adaptations by the intertidal Antarctic cyanobacterium Halotia branconii CENA392 as revealed using long-read genome sequencing.</title>
        <authorList>
            <person name="Dextro R.B."/>
            <person name="Delbaje E."/>
            <person name="Freitas P.N.N."/>
            <person name="Geraldes V."/>
            <person name="Pinto E."/>
            <person name="Long P.F."/>
            <person name="Fiore M.F."/>
        </authorList>
    </citation>
    <scope>NUCLEOTIDE SEQUENCE [LARGE SCALE GENOMIC DNA]</scope>
    <source>
        <strain evidence="1 2">CENA392</strain>
    </source>
</reference>
<proteinExistence type="predicted"/>
<dbReference type="EMBL" id="CP124543">
    <property type="protein sequence ID" value="WGV24519.1"/>
    <property type="molecule type" value="Genomic_DNA"/>
</dbReference>
<gene>
    <name evidence="1" type="ORF">QI031_22485</name>
</gene>
<dbReference type="AlphaFoldDB" id="A0AAJ6NQ94"/>
<dbReference type="Proteomes" id="UP001223520">
    <property type="component" value="Chromosome"/>
</dbReference>
<evidence type="ECO:0000313" key="2">
    <source>
        <dbReference type="Proteomes" id="UP001223520"/>
    </source>
</evidence>
<evidence type="ECO:0000313" key="1">
    <source>
        <dbReference type="EMBL" id="WGV24519.1"/>
    </source>
</evidence>